<evidence type="ECO:0000313" key="4">
    <source>
        <dbReference type="EMBL" id="WVZ23486.1"/>
    </source>
</evidence>
<name>A0AAQ3P7C8_VIGMU</name>
<keyword evidence="2" id="KW-0175">Coiled coil</keyword>
<dbReference type="GO" id="GO:0005634">
    <property type="term" value="C:nucleus"/>
    <property type="evidence" value="ECO:0007669"/>
    <property type="project" value="UniProtKB-ARBA"/>
</dbReference>
<dbReference type="AlphaFoldDB" id="A0AAQ3P7C8"/>
<dbReference type="PROSITE" id="PS51391">
    <property type="entry name" value="CID"/>
    <property type="match status" value="1"/>
</dbReference>
<accession>A0AAQ3P7C8</accession>
<dbReference type="CDD" id="cd16981">
    <property type="entry name" value="CID_RPRD_like"/>
    <property type="match status" value="1"/>
</dbReference>
<proteinExistence type="predicted"/>
<evidence type="ECO:0000259" key="3">
    <source>
        <dbReference type="PROSITE" id="PS51391"/>
    </source>
</evidence>
<dbReference type="GO" id="GO:0031124">
    <property type="term" value="P:mRNA 3'-end processing"/>
    <property type="evidence" value="ECO:0007669"/>
    <property type="project" value="TreeGrafter"/>
</dbReference>
<reference evidence="4 5" key="1">
    <citation type="journal article" date="2023" name="Life. Sci Alliance">
        <title>Evolutionary insights into 3D genome organization and epigenetic landscape of Vigna mungo.</title>
        <authorList>
            <person name="Junaid A."/>
            <person name="Singh B."/>
            <person name="Bhatia S."/>
        </authorList>
    </citation>
    <scope>NUCLEOTIDE SEQUENCE [LARGE SCALE GENOMIC DNA]</scope>
    <source>
        <strain evidence="4">Urdbean</strain>
    </source>
</reference>
<keyword evidence="1" id="KW-0507">mRNA processing</keyword>
<dbReference type="GO" id="GO:0000993">
    <property type="term" value="F:RNA polymerase II complex binding"/>
    <property type="evidence" value="ECO:0007669"/>
    <property type="project" value="TreeGrafter"/>
</dbReference>
<dbReference type="Pfam" id="PF04818">
    <property type="entry name" value="CID"/>
    <property type="match status" value="1"/>
</dbReference>
<dbReference type="InterPro" id="IPR008942">
    <property type="entry name" value="ENTH_VHS"/>
</dbReference>
<protein>
    <recommendedName>
        <fullName evidence="3">CID domain-containing protein</fullName>
    </recommendedName>
</protein>
<gene>
    <name evidence="4" type="ORF">V8G54_002030</name>
</gene>
<feature type="coiled-coil region" evidence="2">
    <location>
        <begin position="295"/>
        <end position="352"/>
    </location>
</feature>
<dbReference type="PANTHER" id="PTHR12460:SF27">
    <property type="entry name" value="ENTH_VHS FAMILY PROTEIN"/>
    <property type="match status" value="1"/>
</dbReference>
<evidence type="ECO:0000256" key="2">
    <source>
        <dbReference type="SAM" id="Coils"/>
    </source>
</evidence>
<organism evidence="4 5">
    <name type="scientific">Vigna mungo</name>
    <name type="common">Black gram</name>
    <name type="synonym">Phaseolus mungo</name>
    <dbReference type="NCBI Taxonomy" id="3915"/>
    <lineage>
        <taxon>Eukaryota</taxon>
        <taxon>Viridiplantae</taxon>
        <taxon>Streptophyta</taxon>
        <taxon>Embryophyta</taxon>
        <taxon>Tracheophyta</taxon>
        <taxon>Spermatophyta</taxon>
        <taxon>Magnoliopsida</taxon>
        <taxon>eudicotyledons</taxon>
        <taxon>Gunneridae</taxon>
        <taxon>Pentapetalae</taxon>
        <taxon>rosids</taxon>
        <taxon>fabids</taxon>
        <taxon>Fabales</taxon>
        <taxon>Fabaceae</taxon>
        <taxon>Papilionoideae</taxon>
        <taxon>50 kb inversion clade</taxon>
        <taxon>NPAAA clade</taxon>
        <taxon>indigoferoid/millettioid clade</taxon>
        <taxon>Phaseoleae</taxon>
        <taxon>Vigna</taxon>
    </lineage>
</organism>
<feature type="domain" description="CID" evidence="3">
    <location>
        <begin position="38"/>
        <end position="179"/>
    </location>
</feature>
<keyword evidence="5" id="KW-1185">Reference proteome</keyword>
<dbReference type="Proteomes" id="UP001374535">
    <property type="component" value="Chromosome 1"/>
</dbReference>
<sequence length="621" mass="69063">MENFELTLLSRRLKVPRRDLVGKLGFHPSNFSRRFAGMSKVFSDILADKLSKLNRTQKCIESILLCSVSVERKNVIREWTAEAKLVVETWNKQFQNSEKVHRVPLLYLANDIIQNSKCKGDEFVTEFWSVLPAALKDVFEKGDDQEKHAASRLVNIWEERKVFESHTKILKKSIFGEEAPPQLEFNKKRSRSVRIVKKDSRSIKTKLSIGGTAEKIVSAFHTVLNEHSSEDLEMSKCKSAVQRVRKMEKNVDIACSIVKDPKRKTLSKELVEEESILKKCIENLKVVEASRAELVTQLKEALLEQESELENVRTQIQAFAAYVANEFEFDGMEVAQAQVEEASNMRKRLDEDSSYKASTATSSVTDVNIKSESATKKSAAAIAAEVADKLAASSSSQFIMTSVLSSFAAEEAKNVSLTSESMSKPEKSIPISDPNVFMSSQQLIATSNHSYPPAMVPQPTLQNPTATSQSQYQLLGNSSSHHYLQPTGGVISPYGYGSVPPLPLGPPPPHMVGPMVPLTHQTMQISQQQPAPIAPHQPIKLTQQAPAPPSFRPLQPPGMPYGMVAGVELAQYMEARLAPWSLGCKRKTCWARIYLLGKAKAKELLTKLSLDENILVGRNQS</sequence>
<dbReference type="Gene3D" id="1.25.40.90">
    <property type="match status" value="1"/>
</dbReference>
<evidence type="ECO:0000256" key="1">
    <source>
        <dbReference type="ARBA" id="ARBA00022664"/>
    </source>
</evidence>
<evidence type="ECO:0000313" key="5">
    <source>
        <dbReference type="Proteomes" id="UP001374535"/>
    </source>
</evidence>
<dbReference type="SUPFAM" id="SSF48464">
    <property type="entry name" value="ENTH/VHS domain"/>
    <property type="match status" value="1"/>
</dbReference>
<dbReference type="InterPro" id="IPR006569">
    <property type="entry name" value="CID_dom"/>
</dbReference>
<dbReference type="PANTHER" id="PTHR12460">
    <property type="entry name" value="CYCLIN-DEPENDENT KINASE INHIBITOR-RELATED PROTEIN"/>
    <property type="match status" value="1"/>
</dbReference>
<dbReference type="SMART" id="SM00582">
    <property type="entry name" value="RPR"/>
    <property type="match status" value="1"/>
</dbReference>
<dbReference type="EMBL" id="CP144700">
    <property type="protein sequence ID" value="WVZ23486.1"/>
    <property type="molecule type" value="Genomic_DNA"/>
</dbReference>